<organism evidence="2 3">
    <name type="scientific">Araneus ventricosus</name>
    <name type="common">Orbweaver spider</name>
    <name type="synonym">Epeira ventricosa</name>
    <dbReference type="NCBI Taxonomy" id="182803"/>
    <lineage>
        <taxon>Eukaryota</taxon>
        <taxon>Metazoa</taxon>
        <taxon>Ecdysozoa</taxon>
        <taxon>Arthropoda</taxon>
        <taxon>Chelicerata</taxon>
        <taxon>Arachnida</taxon>
        <taxon>Araneae</taxon>
        <taxon>Araneomorphae</taxon>
        <taxon>Entelegynae</taxon>
        <taxon>Araneoidea</taxon>
        <taxon>Araneidae</taxon>
        <taxon>Araneus</taxon>
    </lineage>
</organism>
<reference evidence="2 3" key="1">
    <citation type="journal article" date="2019" name="Sci. Rep.">
        <title>Orb-weaving spider Araneus ventricosus genome elucidates the spidroin gene catalogue.</title>
        <authorList>
            <person name="Kono N."/>
            <person name="Nakamura H."/>
            <person name="Ohtoshi R."/>
            <person name="Moran D.A.P."/>
            <person name="Shinohara A."/>
            <person name="Yoshida Y."/>
            <person name="Fujiwara M."/>
            <person name="Mori M."/>
            <person name="Tomita M."/>
            <person name="Arakawa K."/>
        </authorList>
    </citation>
    <scope>NUCLEOTIDE SEQUENCE [LARGE SCALE GENOMIC DNA]</scope>
</reference>
<dbReference type="InterPro" id="IPR011333">
    <property type="entry name" value="SKP1/BTB/POZ_sf"/>
</dbReference>
<dbReference type="EMBL" id="BGPR01017287">
    <property type="protein sequence ID" value="GBN75693.1"/>
    <property type="molecule type" value="Genomic_DNA"/>
</dbReference>
<comment type="caution">
    <text evidence="2">The sequence shown here is derived from an EMBL/GenBank/DDBJ whole genome shotgun (WGS) entry which is preliminary data.</text>
</comment>
<sequence length="405" mass="46837">MEFATSKEEGFAINTSVEIRIENFHTNKERMYATPIENNANQDYGITFSVSVCPDGVNKKTEGWLIVQPDIEENKGFVSLHNAVSSMIVSIIDTDGHSRLPKSFHIDYDTEILQNEQLSYAKYLERSFILSRADEFLPEDVLTLRCDISLTCSGVSPSCPPESFREWPFRAFFRSIPRRVCFENGAETADPSGTFTVFDFTSRVITSSEFHKLIMEFGCTLSYDTLFSSESKEGITEHVWTFDARPDRFLLSLDERQDSVGARFLKASSLIRQCVEVPLKGQQENRIELPNVDGETFKIVLFFLASGTLPNFEFGALVNVYKFAHLYEMEELLRRCAEYLTKYLETETYLEKDLSDFEELERIANLYSDKYLSELLESRRREYENLERDLRPLRMDDSAYSHCYI</sequence>
<dbReference type="OrthoDB" id="6420138at2759"/>
<gene>
    <name evidence="2" type="ORF">AVEN_169096_1</name>
</gene>
<dbReference type="Proteomes" id="UP000499080">
    <property type="component" value="Unassembled WGS sequence"/>
</dbReference>
<dbReference type="SUPFAM" id="SSF49599">
    <property type="entry name" value="TRAF domain-like"/>
    <property type="match status" value="1"/>
</dbReference>
<dbReference type="Gene3D" id="2.60.210.10">
    <property type="entry name" value="Apoptosis, Tumor Necrosis Factor Receptor Associated Protein 2, Chain A"/>
    <property type="match status" value="1"/>
</dbReference>
<accession>A0A4Y2RJ06</accession>
<dbReference type="SUPFAM" id="SSF54695">
    <property type="entry name" value="POZ domain"/>
    <property type="match status" value="1"/>
</dbReference>
<evidence type="ECO:0000313" key="2">
    <source>
        <dbReference type="EMBL" id="GBN75693.1"/>
    </source>
</evidence>
<dbReference type="InterPro" id="IPR000210">
    <property type="entry name" value="BTB/POZ_dom"/>
</dbReference>
<evidence type="ECO:0000259" key="1">
    <source>
        <dbReference type="Pfam" id="PF00651"/>
    </source>
</evidence>
<feature type="domain" description="BTB" evidence="1">
    <location>
        <begin position="272"/>
        <end position="342"/>
    </location>
</feature>
<name>A0A4Y2RJ06_ARAVE</name>
<keyword evidence="3" id="KW-1185">Reference proteome</keyword>
<protein>
    <recommendedName>
        <fullName evidence="1">BTB domain-containing protein</fullName>
    </recommendedName>
</protein>
<evidence type="ECO:0000313" key="3">
    <source>
        <dbReference type="Proteomes" id="UP000499080"/>
    </source>
</evidence>
<dbReference type="Pfam" id="PF00651">
    <property type="entry name" value="BTB"/>
    <property type="match status" value="1"/>
</dbReference>
<proteinExistence type="predicted"/>
<dbReference type="AlphaFoldDB" id="A0A4Y2RJ06"/>
<dbReference type="Gene3D" id="3.30.710.10">
    <property type="entry name" value="Potassium Channel Kv1.1, Chain A"/>
    <property type="match status" value="1"/>
</dbReference>
<dbReference type="InterPro" id="IPR008974">
    <property type="entry name" value="TRAF-like"/>
</dbReference>